<sequence length="66" mass="7370">MELPSAKNITFTTSEPKMQHPNNSKQGTPLRDEVSDQQHFLLSAKVAAEIFTPEELEKLKDLMASA</sequence>
<comment type="caution">
    <text evidence="2">The sequence shown here is derived from an EMBL/GenBank/DDBJ whole genome shotgun (WGS) entry which is preliminary data.</text>
</comment>
<reference evidence="2 3" key="1">
    <citation type="journal article" date="2023" name="Plants (Basel)">
        <title>Bridging the Gap: Combining Genomics and Transcriptomics Approaches to Understand Stylosanthes scabra, an Orphan Legume from the Brazilian Caatinga.</title>
        <authorList>
            <person name="Ferreira-Neto J.R.C."/>
            <person name="da Silva M.D."/>
            <person name="Binneck E."/>
            <person name="de Melo N.F."/>
            <person name="da Silva R.H."/>
            <person name="de Melo A.L.T.M."/>
            <person name="Pandolfi V."/>
            <person name="Bustamante F.O."/>
            <person name="Brasileiro-Vidal A.C."/>
            <person name="Benko-Iseppon A.M."/>
        </authorList>
    </citation>
    <scope>NUCLEOTIDE SEQUENCE [LARGE SCALE GENOMIC DNA]</scope>
    <source>
        <tissue evidence="2">Leaves</tissue>
    </source>
</reference>
<evidence type="ECO:0000256" key="1">
    <source>
        <dbReference type="SAM" id="MobiDB-lite"/>
    </source>
</evidence>
<organism evidence="2 3">
    <name type="scientific">Stylosanthes scabra</name>
    <dbReference type="NCBI Taxonomy" id="79078"/>
    <lineage>
        <taxon>Eukaryota</taxon>
        <taxon>Viridiplantae</taxon>
        <taxon>Streptophyta</taxon>
        <taxon>Embryophyta</taxon>
        <taxon>Tracheophyta</taxon>
        <taxon>Spermatophyta</taxon>
        <taxon>Magnoliopsida</taxon>
        <taxon>eudicotyledons</taxon>
        <taxon>Gunneridae</taxon>
        <taxon>Pentapetalae</taxon>
        <taxon>rosids</taxon>
        <taxon>fabids</taxon>
        <taxon>Fabales</taxon>
        <taxon>Fabaceae</taxon>
        <taxon>Papilionoideae</taxon>
        <taxon>50 kb inversion clade</taxon>
        <taxon>dalbergioids sensu lato</taxon>
        <taxon>Dalbergieae</taxon>
        <taxon>Pterocarpus clade</taxon>
        <taxon>Stylosanthes</taxon>
    </lineage>
</organism>
<gene>
    <name evidence="2" type="ORF">PIB30_054878</name>
</gene>
<feature type="compositionally biased region" description="Polar residues" evidence="1">
    <location>
        <begin position="7"/>
        <end position="27"/>
    </location>
</feature>
<feature type="region of interest" description="Disordered" evidence="1">
    <location>
        <begin position="1"/>
        <end position="35"/>
    </location>
</feature>
<name>A0ABU6XKH0_9FABA</name>
<evidence type="ECO:0000313" key="3">
    <source>
        <dbReference type="Proteomes" id="UP001341840"/>
    </source>
</evidence>
<keyword evidence="3" id="KW-1185">Reference proteome</keyword>
<dbReference type="Proteomes" id="UP001341840">
    <property type="component" value="Unassembled WGS sequence"/>
</dbReference>
<proteinExistence type="predicted"/>
<accession>A0ABU6XKH0</accession>
<dbReference type="EMBL" id="JASCZI010211871">
    <property type="protein sequence ID" value="MED6197243.1"/>
    <property type="molecule type" value="Genomic_DNA"/>
</dbReference>
<protein>
    <submittedName>
        <fullName evidence="2">Uncharacterized protein</fullName>
    </submittedName>
</protein>
<evidence type="ECO:0000313" key="2">
    <source>
        <dbReference type="EMBL" id="MED6197243.1"/>
    </source>
</evidence>